<protein>
    <submittedName>
        <fullName evidence="2">Uncharacterized protein</fullName>
    </submittedName>
</protein>
<feature type="compositionally biased region" description="Basic and acidic residues" evidence="1">
    <location>
        <begin position="49"/>
        <end position="59"/>
    </location>
</feature>
<dbReference type="AlphaFoldDB" id="A0A9I9CDL6"/>
<feature type="compositionally biased region" description="Basic and acidic residues" evidence="1">
    <location>
        <begin position="1"/>
        <end position="27"/>
    </location>
</feature>
<dbReference type="EnsemblPlants" id="MELO3C002005.2.1">
    <property type="protein sequence ID" value="MELO3C002005.2.1"/>
    <property type="gene ID" value="MELO3C002005.2"/>
</dbReference>
<dbReference type="Gramene" id="MELO3C002005.2.1">
    <property type="protein sequence ID" value="MELO3C002005.2.1"/>
    <property type="gene ID" value="MELO3C002005.2"/>
</dbReference>
<organism evidence="2">
    <name type="scientific">Cucumis melo</name>
    <name type="common">Muskmelon</name>
    <dbReference type="NCBI Taxonomy" id="3656"/>
    <lineage>
        <taxon>Eukaryota</taxon>
        <taxon>Viridiplantae</taxon>
        <taxon>Streptophyta</taxon>
        <taxon>Embryophyta</taxon>
        <taxon>Tracheophyta</taxon>
        <taxon>Spermatophyta</taxon>
        <taxon>Magnoliopsida</taxon>
        <taxon>eudicotyledons</taxon>
        <taxon>Gunneridae</taxon>
        <taxon>Pentapetalae</taxon>
        <taxon>rosids</taxon>
        <taxon>fabids</taxon>
        <taxon>Cucurbitales</taxon>
        <taxon>Cucurbitaceae</taxon>
        <taxon>Benincaseae</taxon>
        <taxon>Cucumis</taxon>
    </lineage>
</organism>
<name>A0A9I9CDL6_CUCME</name>
<accession>A0A9I9CDL6</accession>
<sequence>MSKSGHSEPQPEKKISRIEIHSREKGKSSQSSIERTHLGNSRKYRKQSNLREKAERIAW</sequence>
<evidence type="ECO:0000313" key="2">
    <source>
        <dbReference type="EnsemblPlants" id="MELO3C002005.2.1"/>
    </source>
</evidence>
<reference evidence="2" key="1">
    <citation type="submission" date="2023-03" db="UniProtKB">
        <authorList>
            <consortium name="EnsemblPlants"/>
        </authorList>
    </citation>
    <scope>IDENTIFICATION</scope>
</reference>
<evidence type="ECO:0000256" key="1">
    <source>
        <dbReference type="SAM" id="MobiDB-lite"/>
    </source>
</evidence>
<feature type="region of interest" description="Disordered" evidence="1">
    <location>
        <begin position="1"/>
        <end position="59"/>
    </location>
</feature>
<proteinExistence type="predicted"/>